<dbReference type="OrthoDB" id="6105938at2759"/>
<evidence type="ECO:0000256" key="4">
    <source>
        <dbReference type="PROSITE-ProRule" id="PRU00175"/>
    </source>
</evidence>
<keyword evidence="3" id="KW-0862">Zinc</keyword>
<evidence type="ECO:0000313" key="7">
    <source>
        <dbReference type="EMBL" id="EFI26676.1"/>
    </source>
</evidence>
<keyword evidence="1" id="KW-0479">Metal-binding</keyword>
<evidence type="ECO:0000256" key="3">
    <source>
        <dbReference type="ARBA" id="ARBA00022833"/>
    </source>
</evidence>
<dbReference type="VEuPathDB" id="FungiDB:CC1G_15447"/>
<dbReference type="Proteomes" id="UP000001861">
    <property type="component" value="Unassembled WGS sequence"/>
</dbReference>
<name>D6RQU9_COPC7</name>
<dbReference type="PROSITE" id="PS00518">
    <property type="entry name" value="ZF_RING_1"/>
    <property type="match status" value="1"/>
</dbReference>
<feature type="coiled-coil region" evidence="5">
    <location>
        <begin position="144"/>
        <end position="178"/>
    </location>
</feature>
<dbReference type="PROSITE" id="PS50089">
    <property type="entry name" value="ZF_RING_2"/>
    <property type="match status" value="1"/>
</dbReference>
<dbReference type="AlphaFoldDB" id="D6RQU9"/>
<gene>
    <name evidence="7" type="ORF">CC1G_15447</name>
</gene>
<evidence type="ECO:0000256" key="1">
    <source>
        <dbReference type="ARBA" id="ARBA00022723"/>
    </source>
</evidence>
<dbReference type="InterPro" id="IPR001841">
    <property type="entry name" value="Znf_RING"/>
</dbReference>
<dbReference type="Pfam" id="PF14634">
    <property type="entry name" value="zf-RING_5"/>
    <property type="match status" value="1"/>
</dbReference>
<dbReference type="GeneID" id="9379444"/>
<organism evidence="7 8">
    <name type="scientific">Coprinopsis cinerea (strain Okayama-7 / 130 / ATCC MYA-4618 / FGSC 9003)</name>
    <name type="common">Inky cap fungus</name>
    <name type="synonym">Hormographiella aspergillata</name>
    <dbReference type="NCBI Taxonomy" id="240176"/>
    <lineage>
        <taxon>Eukaryota</taxon>
        <taxon>Fungi</taxon>
        <taxon>Dikarya</taxon>
        <taxon>Basidiomycota</taxon>
        <taxon>Agaricomycotina</taxon>
        <taxon>Agaricomycetes</taxon>
        <taxon>Agaricomycetidae</taxon>
        <taxon>Agaricales</taxon>
        <taxon>Agaricineae</taxon>
        <taxon>Psathyrellaceae</taxon>
        <taxon>Coprinopsis</taxon>
    </lineage>
</organism>
<evidence type="ECO:0000259" key="6">
    <source>
        <dbReference type="PROSITE" id="PS50089"/>
    </source>
</evidence>
<dbReference type="GO" id="GO:0008270">
    <property type="term" value="F:zinc ion binding"/>
    <property type="evidence" value="ECO:0007669"/>
    <property type="project" value="UniProtKB-KW"/>
</dbReference>
<proteinExistence type="predicted"/>
<dbReference type="HOGENOM" id="CLU_093946_1_0_1"/>
<keyword evidence="8" id="KW-1185">Reference proteome</keyword>
<evidence type="ECO:0000256" key="5">
    <source>
        <dbReference type="SAM" id="Coils"/>
    </source>
</evidence>
<sequence length="222" mass="24680">MLVAGSTSACDVCLEPFGGDSKAPCTITCGHVFCVDCLANINPPLCPLCRKIFDPRFTVKLHLDLDNVRAPPSPNGASAPNDDDARRLYQAISNIAEAGCSETQVRQLISEGKSFLQKQPKDSFKDLRTLYRMVAYLCEVKTTLRAQNAANEALKREHAQLQAEKNELVAKIEQQLRVREQERQAAWATESSLRDHCTKAHEAYETMVQQVSYDLPSPEALD</sequence>
<reference evidence="7 8" key="1">
    <citation type="journal article" date="2010" name="Proc. Natl. Acad. Sci. U.S.A.">
        <title>Insights into evolution of multicellular fungi from the assembled chromosomes of the mushroom Coprinopsis cinerea (Coprinus cinereus).</title>
        <authorList>
            <person name="Stajich J.E."/>
            <person name="Wilke S.K."/>
            <person name="Ahren D."/>
            <person name="Au C.H."/>
            <person name="Birren B.W."/>
            <person name="Borodovsky M."/>
            <person name="Burns C."/>
            <person name="Canback B."/>
            <person name="Casselton L.A."/>
            <person name="Cheng C.K."/>
            <person name="Deng J."/>
            <person name="Dietrich F.S."/>
            <person name="Fargo D.C."/>
            <person name="Farman M.L."/>
            <person name="Gathman A.C."/>
            <person name="Goldberg J."/>
            <person name="Guigo R."/>
            <person name="Hoegger P.J."/>
            <person name="Hooker J.B."/>
            <person name="Huggins A."/>
            <person name="James T.Y."/>
            <person name="Kamada T."/>
            <person name="Kilaru S."/>
            <person name="Kodira C."/>
            <person name="Kues U."/>
            <person name="Kupfer D."/>
            <person name="Kwan H.S."/>
            <person name="Lomsadze A."/>
            <person name="Li W."/>
            <person name="Lilly W.W."/>
            <person name="Ma L.J."/>
            <person name="Mackey A.J."/>
            <person name="Manning G."/>
            <person name="Martin F."/>
            <person name="Muraguchi H."/>
            <person name="Natvig D.O."/>
            <person name="Palmerini H."/>
            <person name="Ramesh M.A."/>
            <person name="Rehmeyer C.J."/>
            <person name="Roe B.A."/>
            <person name="Shenoy N."/>
            <person name="Stanke M."/>
            <person name="Ter-Hovhannisyan V."/>
            <person name="Tunlid A."/>
            <person name="Velagapudi R."/>
            <person name="Vision T.J."/>
            <person name="Zeng Q."/>
            <person name="Zolan M.E."/>
            <person name="Pukkila P.J."/>
        </authorList>
    </citation>
    <scope>NUCLEOTIDE SEQUENCE [LARGE SCALE GENOMIC DNA]</scope>
    <source>
        <strain evidence="8">Okayama-7 / 130 / ATCC MYA-4618 / FGSC 9003</strain>
    </source>
</reference>
<dbReference type="InterPro" id="IPR017907">
    <property type="entry name" value="Znf_RING_CS"/>
</dbReference>
<comment type="caution">
    <text evidence="7">The sequence shown here is derived from an EMBL/GenBank/DDBJ whole genome shotgun (WGS) entry which is preliminary data.</text>
</comment>
<dbReference type="OMA" id="FTELRFI"/>
<keyword evidence="5" id="KW-0175">Coiled coil</keyword>
<feature type="domain" description="RING-type" evidence="6">
    <location>
        <begin position="10"/>
        <end position="50"/>
    </location>
</feature>
<dbReference type="EMBL" id="AACS02000012">
    <property type="protein sequence ID" value="EFI26676.1"/>
    <property type="molecule type" value="Genomic_DNA"/>
</dbReference>
<evidence type="ECO:0000313" key="8">
    <source>
        <dbReference type="Proteomes" id="UP000001861"/>
    </source>
</evidence>
<dbReference type="RefSeq" id="XP_002910170.1">
    <property type="nucleotide sequence ID" value="XM_002910124.1"/>
</dbReference>
<dbReference type="SUPFAM" id="SSF57850">
    <property type="entry name" value="RING/U-box"/>
    <property type="match status" value="1"/>
</dbReference>
<accession>D6RQU9</accession>
<dbReference type="KEGG" id="cci:CC1G_15447"/>
<keyword evidence="2 4" id="KW-0863">Zinc-finger</keyword>
<dbReference type="SMART" id="SM00184">
    <property type="entry name" value="RING"/>
    <property type="match status" value="1"/>
</dbReference>
<evidence type="ECO:0000256" key="2">
    <source>
        <dbReference type="ARBA" id="ARBA00022771"/>
    </source>
</evidence>
<dbReference type="InterPro" id="IPR013083">
    <property type="entry name" value="Znf_RING/FYVE/PHD"/>
</dbReference>
<dbReference type="eggNOG" id="ENOG502RBKB">
    <property type="taxonomic scope" value="Eukaryota"/>
</dbReference>
<dbReference type="Gene3D" id="3.30.40.10">
    <property type="entry name" value="Zinc/RING finger domain, C3HC4 (zinc finger)"/>
    <property type="match status" value="1"/>
</dbReference>
<dbReference type="InParanoid" id="D6RQU9"/>
<protein>
    <recommendedName>
        <fullName evidence="6">RING-type domain-containing protein</fullName>
    </recommendedName>
</protein>